<comment type="similarity">
    <text evidence="2 10">Belongs to the cation transport ATPase (P-type) (TC 3.A.3) family. Type IB subfamily.</text>
</comment>
<dbReference type="Pfam" id="PF00702">
    <property type="entry name" value="Hydrolase"/>
    <property type="match status" value="1"/>
</dbReference>
<gene>
    <name evidence="13" type="ORF">C7441_101258</name>
</gene>
<protein>
    <recommendedName>
        <fullName evidence="8">P-type Zn(2+) transporter</fullName>
        <ecNumber evidence="8">7.2.2.12</ecNumber>
    </recommendedName>
</protein>
<evidence type="ECO:0000256" key="1">
    <source>
        <dbReference type="ARBA" id="ARBA00004370"/>
    </source>
</evidence>
<feature type="domain" description="P-type ATPase A" evidence="12">
    <location>
        <begin position="134"/>
        <end position="233"/>
    </location>
</feature>
<comment type="catalytic activity">
    <reaction evidence="9">
        <text>Zn(2+)(in) + ATP + H2O = Zn(2+)(out) + ADP + phosphate + H(+)</text>
        <dbReference type="Rhea" id="RHEA:20621"/>
        <dbReference type="ChEBI" id="CHEBI:15377"/>
        <dbReference type="ChEBI" id="CHEBI:15378"/>
        <dbReference type="ChEBI" id="CHEBI:29105"/>
        <dbReference type="ChEBI" id="CHEBI:30616"/>
        <dbReference type="ChEBI" id="CHEBI:43474"/>
        <dbReference type="ChEBI" id="CHEBI:456216"/>
        <dbReference type="EC" id="7.2.2.12"/>
    </reaction>
</comment>
<dbReference type="PRINTS" id="PR00119">
    <property type="entry name" value="CATATPASE"/>
</dbReference>
<dbReference type="SFLD" id="SFLDG00002">
    <property type="entry name" value="C1.7:_P-type_atpase_like"/>
    <property type="match status" value="1"/>
</dbReference>
<dbReference type="SUPFAM" id="SSF81653">
    <property type="entry name" value="Calcium ATPase, transduction domain A"/>
    <property type="match status" value="1"/>
</dbReference>
<dbReference type="GO" id="GO:0046872">
    <property type="term" value="F:metal ion binding"/>
    <property type="evidence" value="ECO:0007669"/>
    <property type="project" value="UniProtKB-KW"/>
</dbReference>
<comment type="caution">
    <text evidence="13">The sequence shown here is derived from an EMBL/GenBank/DDBJ whole genome shotgun (WGS) entry which is preliminary data.</text>
</comment>
<evidence type="ECO:0000256" key="7">
    <source>
        <dbReference type="ARBA" id="ARBA00023136"/>
    </source>
</evidence>
<dbReference type="GO" id="GO:0005886">
    <property type="term" value="C:plasma membrane"/>
    <property type="evidence" value="ECO:0007669"/>
    <property type="project" value="UniProtKB-SubCell"/>
</dbReference>
<dbReference type="SUPFAM" id="SSF81665">
    <property type="entry name" value="Calcium ATPase, transmembrane domain M"/>
    <property type="match status" value="1"/>
</dbReference>
<evidence type="ECO:0000256" key="5">
    <source>
        <dbReference type="ARBA" id="ARBA00022967"/>
    </source>
</evidence>
<keyword evidence="7 10" id="KW-0472">Membrane</keyword>
<dbReference type="SFLD" id="SFLDS00003">
    <property type="entry name" value="Haloacid_Dehalogenase"/>
    <property type="match status" value="1"/>
</dbReference>
<dbReference type="InterPro" id="IPR036412">
    <property type="entry name" value="HAD-like_sf"/>
</dbReference>
<evidence type="ECO:0000256" key="10">
    <source>
        <dbReference type="RuleBase" id="RU362081"/>
    </source>
</evidence>
<dbReference type="SUPFAM" id="SSF56784">
    <property type="entry name" value="HAD-like"/>
    <property type="match status" value="1"/>
</dbReference>
<evidence type="ECO:0000256" key="6">
    <source>
        <dbReference type="ARBA" id="ARBA00022989"/>
    </source>
</evidence>
<dbReference type="PANTHER" id="PTHR48085">
    <property type="entry name" value="CADMIUM/ZINC-TRANSPORTING ATPASE HMA2-RELATED"/>
    <property type="match status" value="1"/>
</dbReference>
<dbReference type="NCBIfam" id="TIGR01494">
    <property type="entry name" value="ATPase_P-type"/>
    <property type="match status" value="2"/>
</dbReference>
<dbReference type="NCBIfam" id="TIGR01525">
    <property type="entry name" value="ATPase-IB_hvy"/>
    <property type="match status" value="1"/>
</dbReference>
<evidence type="ECO:0000313" key="14">
    <source>
        <dbReference type="Proteomes" id="UP000245396"/>
    </source>
</evidence>
<name>A0A316CA53_PSESE</name>
<feature type="transmembrane region" description="Helical" evidence="10">
    <location>
        <begin position="584"/>
        <end position="603"/>
    </location>
</feature>
<dbReference type="InterPro" id="IPR023299">
    <property type="entry name" value="ATPase_P-typ_cyto_dom_N"/>
</dbReference>
<dbReference type="GO" id="GO:0016463">
    <property type="term" value="F:P-type zinc transporter activity"/>
    <property type="evidence" value="ECO:0007669"/>
    <property type="project" value="UniProtKB-EC"/>
</dbReference>
<feature type="transmembrane region" description="Helical" evidence="10">
    <location>
        <begin position="54"/>
        <end position="72"/>
    </location>
</feature>
<evidence type="ECO:0000259" key="12">
    <source>
        <dbReference type="Pfam" id="PF00122"/>
    </source>
</evidence>
<evidence type="ECO:0000256" key="8">
    <source>
        <dbReference type="ARBA" id="ARBA00039097"/>
    </source>
</evidence>
<evidence type="ECO:0000256" key="9">
    <source>
        <dbReference type="ARBA" id="ARBA00047308"/>
    </source>
</evidence>
<dbReference type="InterPro" id="IPR023298">
    <property type="entry name" value="ATPase_P-typ_TM_dom_sf"/>
</dbReference>
<dbReference type="InterPro" id="IPR001757">
    <property type="entry name" value="P_typ_ATPase"/>
</dbReference>
<keyword evidence="10" id="KW-0547">Nucleotide-binding</keyword>
<dbReference type="InterPro" id="IPR027256">
    <property type="entry name" value="P-typ_ATPase_IB"/>
</dbReference>
<reference evidence="13 14" key="1">
    <citation type="submission" date="2018-05" db="EMBL/GenBank/DDBJ databases">
        <title>Genomic Encyclopedia of Type Strains, Phase IV (KMG-IV): sequencing the most valuable type-strain genomes for metagenomic binning, comparative biology and taxonomic classification.</title>
        <authorList>
            <person name="Goeker M."/>
        </authorList>
    </citation>
    <scope>NUCLEOTIDE SEQUENCE [LARGE SCALE GENOMIC DNA]</scope>
    <source>
        <strain evidence="13 14">DSM 6986</strain>
    </source>
</reference>
<dbReference type="InterPro" id="IPR059000">
    <property type="entry name" value="ATPase_P-type_domA"/>
</dbReference>
<dbReference type="InterPro" id="IPR018303">
    <property type="entry name" value="ATPase_P-typ_P_site"/>
</dbReference>
<dbReference type="Proteomes" id="UP000245396">
    <property type="component" value="Unassembled WGS sequence"/>
</dbReference>
<dbReference type="PROSITE" id="PS00154">
    <property type="entry name" value="ATPASE_E1_E2"/>
    <property type="match status" value="1"/>
</dbReference>
<feature type="transmembrane region" description="Helical" evidence="10">
    <location>
        <begin position="249"/>
        <end position="268"/>
    </location>
</feature>
<evidence type="ECO:0000256" key="3">
    <source>
        <dbReference type="ARBA" id="ARBA00022692"/>
    </source>
</evidence>
<evidence type="ECO:0000313" key="13">
    <source>
        <dbReference type="EMBL" id="PWJ86378.1"/>
    </source>
</evidence>
<keyword evidence="6 10" id="KW-1133">Transmembrane helix</keyword>
<dbReference type="Pfam" id="PF00122">
    <property type="entry name" value="E1-E2_ATPase"/>
    <property type="match status" value="1"/>
</dbReference>
<dbReference type="InterPro" id="IPR008250">
    <property type="entry name" value="ATPase_P-typ_transduc_dom_A_sf"/>
</dbReference>
<dbReference type="RefSeq" id="WP_244916022.1">
    <property type="nucleotide sequence ID" value="NZ_QGGG01000001.1"/>
</dbReference>
<dbReference type="GO" id="GO:0005524">
    <property type="term" value="F:ATP binding"/>
    <property type="evidence" value="ECO:0007669"/>
    <property type="project" value="UniProtKB-UniRule"/>
</dbReference>
<dbReference type="Gene3D" id="3.40.1110.10">
    <property type="entry name" value="Calcium-transporting ATPase, cytoplasmic domain N"/>
    <property type="match status" value="1"/>
</dbReference>
<dbReference type="PANTHER" id="PTHR48085:SF5">
    <property type="entry name" value="CADMIUM_ZINC-TRANSPORTING ATPASE HMA4-RELATED"/>
    <property type="match status" value="1"/>
</dbReference>
<keyword evidence="10" id="KW-0067">ATP-binding</keyword>
<dbReference type="Gene3D" id="2.70.150.10">
    <property type="entry name" value="Calcium-transporting ATPase, cytoplasmic transduction domain A"/>
    <property type="match status" value="1"/>
</dbReference>
<feature type="region of interest" description="Disordered" evidence="11">
    <location>
        <begin position="633"/>
        <end position="655"/>
    </location>
</feature>
<comment type="subcellular location">
    <subcellularLocation>
        <location evidence="10">Cell membrane</location>
    </subcellularLocation>
    <subcellularLocation>
        <location evidence="1">Membrane</location>
    </subcellularLocation>
</comment>
<dbReference type="GO" id="GO:0015086">
    <property type="term" value="F:cadmium ion transmembrane transporter activity"/>
    <property type="evidence" value="ECO:0007669"/>
    <property type="project" value="TreeGrafter"/>
</dbReference>
<feature type="transmembrane region" description="Helical" evidence="10">
    <location>
        <begin position="84"/>
        <end position="110"/>
    </location>
</feature>
<keyword evidence="5" id="KW-1278">Translocase</keyword>
<feature type="transmembrane region" description="Helical" evidence="10">
    <location>
        <begin position="274"/>
        <end position="298"/>
    </location>
</feature>
<dbReference type="InterPro" id="IPR023214">
    <property type="entry name" value="HAD_sf"/>
</dbReference>
<keyword evidence="14" id="KW-1185">Reference proteome</keyword>
<sequence>MRSSLPGPLAELQRNLAAKMTERAFHLTFFAIAVVGLALGLFAPFGGWRVDAHLIWSVATVPVILALAYSIVRDFLIGRMGVDAIALVSMTAAIVMGQPLAGVVVAIMYTGGNILEDYARGKAERDLKSLRDRTPRVAHKWLGDVLTDISVDEVQAGDQLLVRAGELLPVDGYLADPHASIDESAVTGEPLPVTRAQGELLRSGTVNAGEAFRLHASASASESTYAGIIRMVEAAQTAKAPFIRVADRFALFLLPTTLIVAGLAWWLSGESIRALAVLVVATPCPLILAAPVAFIGGVSRAAREGILMKGSAALEALSQIRTAIFDKTGTLTEGGARLTAFATAPGVSADEALRLLASLEQASHHVLAQTLIDLVRGRGKTLSHPREVREFRGSGIEGFVEGRRLKAGTRSLVLGGAPLPDWAKEAAAAAEDRSALSVYLSIDGRFSAIVIMADAVREDTPTALARLREAGVSRIIMVTGDDSEAAYTVARSLGLDEAFADKSPAEKVAAVEVESARQPTMMVGDGINDAPALAAANVGIAMGARGATASSEAADIVILVDRLDRVAEAYSISLRTRAIAMQSIVVGLGLSGIAMIAAAFGYITPVAGALLQEVIDIAVILNALRALIGPSGSTPGGKAAAVANPPRQTGEQAAG</sequence>
<dbReference type="InterPro" id="IPR051014">
    <property type="entry name" value="Cation_Transport_ATPase_IB"/>
</dbReference>
<keyword evidence="10" id="KW-1003">Cell membrane</keyword>
<keyword evidence="4 10" id="KW-0479">Metal-binding</keyword>
<dbReference type="InterPro" id="IPR044492">
    <property type="entry name" value="P_typ_ATPase_HD_dom"/>
</dbReference>
<dbReference type="GO" id="GO:0016887">
    <property type="term" value="F:ATP hydrolysis activity"/>
    <property type="evidence" value="ECO:0007669"/>
    <property type="project" value="InterPro"/>
</dbReference>
<evidence type="ECO:0000256" key="2">
    <source>
        <dbReference type="ARBA" id="ARBA00006024"/>
    </source>
</evidence>
<dbReference type="EC" id="7.2.2.12" evidence="8"/>
<dbReference type="STRING" id="1192868.GCA_000304395_03786"/>
<dbReference type="Gene3D" id="3.40.50.1000">
    <property type="entry name" value="HAD superfamily/HAD-like"/>
    <property type="match status" value="1"/>
</dbReference>
<evidence type="ECO:0000256" key="4">
    <source>
        <dbReference type="ARBA" id="ARBA00022723"/>
    </source>
</evidence>
<dbReference type="AlphaFoldDB" id="A0A316CA53"/>
<proteinExistence type="inferred from homology"/>
<dbReference type="EMBL" id="QGGG01000001">
    <property type="protein sequence ID" value="PWJ86378.1"/>
    <property type="molecule type" value="Genomic_DNA"/>
</dbReference>
<dbReference type="SFLD" id="SFLDF00027">
    <property type="entry name" value="p-type_atpase"/>
    <property type="match status" value="1"/>
</dbReference>
<evidence type="ECO:0000256" key="11">
    <source>
        <dbReference type="SAM" id="MobiDB-lite"/>
    </source>
</evidence>
<feature type="transmembrane region" description="Helical" evidence="10">
    <location>
        <begin position="24"/>
        <end position="42"/>
    </location>
</feature>
<feature type="compositionally biased region" description="Polar residues" evidence="11">
    <location>
        <begin position="646"/>
        <end position="655"/>
    </location>
</feature>
<accession>A0A316CA53</accession>
<keyword evidence="3 10" id="KW-0812">Transmembrane</keyword>
<organism evidence="13 14">
    <name type="scientific">Pseudaminobacter salicylatoxidans</name>
    <dbReference type="NCBI Taxonomy" id="93369"/>
    <lineage>
        <taxon>Bacteria</taxon>
        <taxon>Pseudomonadati</taxon>
        <taxon>Pseudomonadota</taxon>
        <taxon>Alphaproteobacteria</taxon>
        <taxon>Hyphomicrobiales</taxon>
        <taxon>Phyllobacteriaceae</taxon>
        <taxon>Pseudaminobacter</taxon>
    </lineage>
</organism>